<accession>D6RR15</accession>
<dbReference type="AlphaFoldDB" id="D6RR15"/>
<sequence length="224" mass="25006">MRDSRNHGLAPQGMKWGTDLLPGDANGWATRPIKRQRMVQLSNRQGQRTPPAREMETLPPIVLPSVPPMHIRRSATSDPSDRKFRAGIDAPQRSSESKGHAKAKRGTKRRRDGSPVQKAEKKDKPAQSTGPVKRWRCPWGKGCSFTTDNPKQVWPYLDRRRKSDDDHFSFKLQHRRPWVALGVGARPVVPASDGIRGWSWALGRLVGPSGDASPSGGPGQWYVK</sequence>
<dbReference type="InParanoid" id="D6RR15"/>
<reference evidence="2 3" key="1">
    <citation type="journal article" date="2010" name="Proc. Natl. Acad. Sci. U.S.A.">
        <title>Insights into evolution of multicellular fungi from the assembled chromosomes of the mushroom Coprinopsis cinerea (Coprinus cinereus).</title>
        <authorList>
            <person name="Stajich J.E."/>
            <person name="Wilke S.K."/>
            <person name="Ahren D."/>
            <person name="Au C.H."/>
            <person name="Birren B.W."/>
            <person name="Borodovsky M."/>
            <person name="Burns C."/>
            <person name="Canback B."/>
            <person name="Casselton L.A."/>
            <person name="Cheng C.K."/>
            <person name="Deng J."/>
            <person name="Dietrich F.S."/>
            <person name="Fargo D.C."/>
            <person name="Farman M.L."/>
            <person name="Gathman A.C."/>
            <person name="Goldberg J."/>
            <person name="Guigo R."/>
            <person name="Hoegger P.J."/>
            <person name="Hooker J.B."/>
            <person name="Huggins A."/>
            <person name="James T.Y."/>
            <person name="Kamada T."/>
            <person name="Kilaru S."/>
            <person name="Kodira C."/>
            <person name="Kues U."/>
            <person name="Kupfer D."/>
            <person name="Kwan H.S."/>
            <person name="Lomsadze A."/>
            <person name="Li W."/>
            <person name="Lilly W.W."/>
            <person name="Ma L.J."/>
            <person name="Mackey A.J."/>
            <person name="Manning G."/>
            <person name="Martin F."/>
            <person name="Muraguchi H."/>
            <person name="Natvig D.O."/>
            <person name="Palmerini H."/>
            <person name="Ramesh M.A."/>
            <person name="Rehmeyer C.J."/>
            <person name="Roe B.A."/>
            <person name="Shenoy N."/>
            <person name="Stanke M."/>
            <person name="Ter-Hovhannisyan V."/>
            <person name="Tunlid A."/>
            <person name="Velagapudi R."/>
            <person name="Vision T.J."/>
            <person name="Zeng Q."/>
            <person name="Zolan M.E."/>
            <person name="Pukkila P.J."/>
        </authorList>
    </citation>
    <scope>NUCLEOTIDE SEQUENCE [LARGE SCALE GENOMIC DNA]</scope>
    <source>
        <strain evidence="3">Okayama-7 / 130 / ATCC MYA-4618 / FGSC 9003</strain>
    </source>
</reference>
<dbReference type="GeneID" id="9379345"/>
<dbReference type="HOGENOM" id="CLU_1234950_0_0_1"/>
<feature type="compositionally biased region" description="Polar residues" evidence="1">
    <location>
        <begin position="39"/>
        <end position="48"/>
    </location>
</feature>
<dbReference type="EMBL" id="AACS02000013">
    <property type="protein sequence ID" value="EFI26558.1"/>
    <property type="molecule type" value="Genomic_DNA"/>
</dbReference>
<protein>
    <submittedName>
        <fullName evidence="2">Uncharacterized protein</fullName>
    </submittedName>
</protein>
<dbReference type="VEuPathDB" id="FungiDB:CC1G_15771"/>
<feature type="region of interest" description="Disordered" evidence="1">
    <location>
        <begin position="1"/>
        <end position="135"/>
    </location>
</feature>
<dbReference type="Proteomes" id="UP000001861">
    <property type="component" value="Unassembled WGS sequence"/>
</dbReference>
<evidence type="ECO:0000313" key="3">
    <source>
        <dbReference type="Proteomes" id="UP000001861"/>
    </source>
</evidence>
<name>D6RR15_COPC7</name>
<gene>
    <name evidence="2" type="ORF">CC1G_15771</name>
</gene>
<proteinExistence type="predicted"/>
<organism evidence="2 3">
    <name type="scientific">Coprinopsis cinerea (strain Okayama-7 / 130 / ATCC MYA-4618 / FGSC 9003)</name>
    <name type="common">Inky cap fungus</name>
    <name type="synonym">Hormographiella aspergillata</name>
    <dbReference type="NCBI Taxonomy" id="240176"/>
    <lineage>
        <taxon>Eukaryota</taxon>
        <taxon>Fungi</taxon>
        <taxon>Dikarya</taxon>
        <taxon>Basidiomycota</taxon>
        <taxon>Agaricomycotina</taxon>
        <taxon>Agaricomycetes</taxon>
        <taxon>Agaricomycetidae</taxon>
        <taxon>Agaricales</taxon>
        <taxon>Agaricineae</taxon>
        <taxon>Psathyrellaceae</taxon>
        <taxon>Coprinopsis</taxon>
    </lineage>
</organism>
<evidence type="ECO:0000256" key="1">
    <source>
        <dbReference type="SAM" id="MobiDB-lite"/>
    </source>
</evidence>
<dbReference type="KEGG" id="cci:CC1G_15771"/>
<dbReference type="RefSeq" id="XP_002910052.1">
    <property type="nucleotide sequence ID" value="XM_002910006.1"/>
</dbReference>
<evidence type="ECO:0000313" key="2">
    <source>
        <dbReference type="EMBL" id="EFI26558.1"/>
    </source>
</evidence>
<comment type="caution">
    <text evidence="2">The sequence shown here is derived from an EMBL/GenBank/DDBJ whole genome shotgun (WGS) entry which is preliminary data.</text>
</comment>
<feature type="compositionally biased region" description="Basic residues" evidence="1">
    <location>
        <begin position="100"/>
        <end position="111"/>
    </location>
</feature>
<keyword evidence="3" id="KW-1185">Reference proteome</keyword>